<dbReference type="InterPro" id="IPR020449">
    <property type="entry name" value="Tscrpt_reg_AraC-type_HTH"/>
</dbReference>
<evidence type="ECO:0000256" key="3">
    <source>
        <dbReference type="ARBA" id="ARBA00023163"/>
    </source>
</evidence>
<sequence length="282" mass="30874">MHQEPLVASAWASTILNYAAQCQLPIDELCARVGLSAEVLHDHSQLIPAQQVLQLFDECAAIGASDQFGCGLRVGLSSTYLQGLNILLDSAATLGDSLQCLVECLPSLMGHIQPEITQQDGFSRVTFNASLAPHAFGLDSCVLALVRNMSRRVGLSPAEVFVEAQITEQQHCGQLLHSWGIPYRHASTLSLLLPSAVLALPLQGANEFLYQALRATHKPSRPPEAKRAPNQQLHLARQWLRSSDQPIESIATRIGYSQASNFIRAFRKQYGITPKQFRQAEG</sequence>
<dbReference type="Proteomes" id="UP000265560">
    <property type="component" value="Chromosome"/>
</dbReference>
<dbReference type="SUPFAM" id="SSF46689">
    <property type="entry name" value="Homeodomain-like"/>
    <property type="match status" value="1"/>
</dbReference>
<evidence type="ECO:0000259" key="4">
    <source>
        <dbReference type="PROSITE" id="PS01124"/>
    </source>
</evidence>
<keyword evidence="2" id="KW-0238">DNA-binding</keyword>
<dbReference type="Gene3D" id="1.10.10.60">
    <property type="entry name" value="Homeodomain-like"/>
    <property type="match status" value="1"/>
</dbReference>
<proteinExistence type="predicted"/>
<keyword evidence="3" id="KW-0804">Transcription</keyword>
<evidence type="ECO:0000256" key="2">
    <source>
        <dbReference type="ARBA" id="ARBA00023125"/>
    </source>
</evidence>
<dbReference type="PANTHER" id="PTHR47894">
    <property type="entry name" value="HTH-TYPE TRANSCRIPTIONAL REGULATOR GADX"/>
    <property type="match status" value="1"/>
</dbReference>
<dbReference type="RefSeq" id="WP_119893684.1">
    <property type="nucleotide sequence ID" value="NZ_CP032419.1"/>
</dbReference>
<evidence type="ECO:0000313" key="6">
    <source>
        <dbReference type="Proteomes" id="UP000265560"/>
    </source>
</evidence>
<keyword evidence="6" id="KW-1185">Reference proteome</keyword>
<dbReference type="PRINTS" id="PR00032">
    <property type="entry name" value="HTHARAC"/>
</dbReference>
<dbReference type="PANTHER" id="PTHR47894:SF1">
    <property type="entry name" value="HTH-TYPE TRANSCRIPTIONAL REGULATOR VQSM"/>
    <property type="match status" value="1"/>
</dbReference>
<dbReference type="Pfam" id="PF12833">
    <property type="entry name" value="HTH_18"/>
    <property type="match status" value="1"/>
</dbReference>
<dbReference type="GO" id="GO:0005829">
    <property type="term" value="C:cytosol"/>
    <property type="evidence" value="ECO:0007669"/>
    <property type="project" value="TreeGrafter"/>
</dbReference>
<dbReference type="InterPro" id="IPR018062">
    <property type="entry name" value="HTH_AraC-typ_CS"/>
</dbReference>
<dbReference type="InterPro" id="IPR009057">
    <property type="entry name" value="Homeodomain-like_sf"/>
</dbReference>
<dbReference type="AlphaFoldDB" id="A0A385Z1I9"/>
<dbReference type="SMART" id="SM00342">
    <property type="entry name" value="HTH_ARAC"/>
    <property type="match status" value="1"/>
</dbReference>
<reference evidence="6" key="1">
    <citation type="submission" date="2018-09" db="EMBL/GenBank/DDBJ databases">
        <authorList>
            <person name="Zhu H."/>
        </authorList>
    </citation>
    <scope>NUCLEOTIDE SEQUENCE [LARGE SCALE GENOMIC DNA]</scope>
    <source>
        <strain evidence="6">K2W31S-8</strain>
    </source>
</reference>
<evidence type="ECO:0000256" key="1">
    <source>
        <dbReference type="ARBA" id="ARBA00023015"/>
    </source>
</evidence>
<evidence type="ECO:0000313" key="5">
    <source>
        <dbReference type="EMBL" id="AYC33065.1"/>
    </source>
</evidence>
<keyword evidence="1" id="KW-0805">Transcription regulation</keyword>
<dbReference type="GO" id="GO:0009893">
    <property type="term" value="P:positive regulation of metabolic process"/>
    <property type="evidence" value="ECO:0007669"/>
    <property type="project" value="UniProtKB-ARBA"/>
</dbReference>
<dbReference type="KEGG" id="pcav:D3880_12130"/>
<protein>
    <submittedName>
        <fullName evidence="5">AraC family transcriptional regulator</fullName>
    </submittedName>
</protein>
<dbReference type="InterPro" id="IPR018060">
    <property type="entry name" value="HTH_AraC"/>
</dbReference>
<dbReference type="GO" id="GO:0003700">
    <property type="term" value="F:DNA-binding transcription factor activity"/>
    <property type="evidence" value="ECO:0007669"/>
    <property type="project" value="InterPro"/>
</dbReference>
<name>A0A385Z1I9_9PSED</name>
<gene>
    <name evidence="5" type="ORF">D3880_12130</name>
</gene>
<feature type="domain" description="HTH araC/xylS-type" evidence="4">
    <location>
        <begin position="230"/>
        <end position="280"/>
    </location>
</feature>
<dbReference type="GO" id="GO:0000976">
    <property type="term" value="F:transcription cis-regulatory region binding"/>
    <property type="evidence" value="ECO:0007669"/>
    <property type="project" value="TreeGrafter"/>
</dbReference>
<dbReference type="PROSITE" id="PS01124">
    <property type="entry name" value="HTH_ARAC_FAMILY_2"/>
    <property type="match status" value="1"/>
</dbReference>
<dbReference type="Pfam" id="PF12625">
    <property type="entry name" value="Arabinose_bd"/>
    <property type="match status" value="1"/>
</dbReference>
<dbReference type="PROSITE" id="PS00041">
    <property type="entry name" value="HTH_ARAC_FAMILY_1"/>
    <property type="match status" value="1"/>
</dbReference>
<dbReference type="InterPro" id="IPR032687">
    <property type="entry name" value="AraC-type_N"/>
</dbReference>
<dbReference type="EMBL" id="CP032419">
    <property type="protein sequence ID" value="AYC33065.1"/>
    <property type="molecule type" value="Genomic_DNA"/>
</dbReference>
<dbReference type="OrthoDB" id="5582699at2"/>
<organism evidence="5 6">
    <name type="scientific">Pseudomonas cavernae</name>
    <dbReference type="NCBI Taxonomy" id="2320867"/>
    <lineage>
        <taxon>Bacteria</taxon>
        <taxon>Pseudomonadati</taxon>
        <taxon>Pseudomonadota</taxon>
        <taxon>Gammaproteobacteria</taxon>
        <taxon>Pseudomonadales</taxon>
        <taxon>Pseudomonadaceae</taxon>
        <taxon>Pseudomonas</taxon>
    </lineage>
</organism>
<accession>A0A385Z1I9</accession>